<reference evidence="1 2" key="2">
    <citation type="journal article" date="2018" name="Int. J. Syst. Evol. Microbiol.">
        <title>Burkholderia insecticola sp. nov., a gut symbiotic bacterium of the bean bug Riptortus pedestris.</title>
        <authorList>
            <person name="Takeshita K."/>
            <person name="Tamaki H."/>
            <person name="Ohbayashi T."/>
            <person name="Meng X.-Y."/>
            <person name="Sone T."/>
            <person name="Mitani Y."/>
            <person name="Peeters C."/>
            <person name="Kikuchi Y."/>
            <person name="Vandamme P."/>
        </authorList>
    </citation>
    <scope>NUCLEOTIDE SEQUENCE [LARGE SCALE GENOMIC DNA]</scope>
    <source>
        <strain evidence="1">RPE64</strain>
    </source>
</reference>
<dbReference type="Proteomes" id="UP000013966">
    <property type="component" value="Chromosome 1"/>
</dbReference>
<dbReference type="PATRIC" id="fig|758793.3.peg.176"/>
<organism evidence="1 2">
    <name type="scientific">Caballeronia insecticola</name>
    <dbReference type="NCBI Taxonomy" id="758793"/>
    <lineage>
        <taxon>Bacteria</taxon>
        <taxon>Pseudomonadati</taxon>
        <taxon>Pseudomonadota</taxon>
        <taxon>Betaproteobacteria</taxon>
        <taxon>Burkholderiales</taxon>
        <taxon>Burkholderiaceae</taxon>
        <taxon>Caballeronia</taxon>
    </lineage>
</organism>
<dbReference type="AlphaFoldDB" id="R4WEZ5"/>
<name>R4WEZ5_9BURK</name>
<dbReference type="EMBL" id="AP013058">
    <property type="protein sequence ID" value="BAN21929.1"/>
    <property type="molecule type" value="Genomic_DNA"/>
</dbReference>
<dbReference type="STRING" id="758793.BRPE64_ACDS01750"/>
<dbReference type="KEGG" id="buo:BRPE64_ACDS01750"/>
<evidence type="ECO:0000313" key="2">
    <source>
        <dbReference type="Proteomes" id="UP000013966"/>
    </source>
</evidence>
<accession>R4WEZ5</accession>
<keyword evidence="2" id="KW-1185">Reference proteome</keyword>
<sequence>MAESIMREISTSVTFEIKPGETIPMRIARGTRLKVHGSAVWATRSNDIEDYWLTPGDQLKLRERERLWLSVEGDRPAYVVFTILPRCDERAMRWLSTRIERLTQRLRAGWRVV</sequence>
<reference evidence="1 2" key="1">
    <citation type="journal article" date="2013" name="Genome Announc.">
        <title>Complete Genome Sequence of Burkholderia sp. Strain RPE64, Bacterial Symbiont of the Bean Bug Riptortus pedestris.</title>
        <authorList>
            <person name="Shibata T.F."/>
            <person name="Maeda T."/>
            <person name="Nikoh N."/>
            <person name="Yamaguchi K."/>
            <person name="Oshima K."/>
            <person name="Hattori M."/>
            <person name="Nishiyama T."/>
            <person name="Hasebe M."/>
            <person name="Fukatsu T."/>
            <person name="Kikuchi Y."/>
            <person name="Shigenobu S."/>
        </authorList>
    </citation>
    <scope>NUCLEOTIDE SEQUENCE [LARGE SCALE GENOMIC DNA]</scope>
</reference>
<protein>
    <recommendedName>
        <fullName evidence="3">DUF2917 domain-containing protein</fullName>
    </recommendedName>
</protein>
<dbReference type="Pfam" id="PF11142">
    <property type="entry name" value="DUF2917"/>
    <property type="match status" value="1"/>
</dbReference>
<dbReference type="InterPro" id="IPR021317">
    <property type="entry name" value="DUF2917"/>
</dbReference>
<proteinExistence type="predicted"/>
<evidence type="ECO:0000313" key="1">
    <source>
        <dbReference type="EMBL" id="BAN21929.1"/>
    </source>
</evidence>
<evidence type="ECO:0008006" key="3">
    <source>
        <dbReference type="Google" id="ProtNLM"/>
    </source>
</evidence>
<gene>
    <name evidence="1" type="ORF">BRPE64_ACDS01750</name>
</gene>
<dbReference type="HOGENOM" id="CLU_159816_1_0_4"/>